<sequence>MTKKESHWKTERLNLLNIAKLCIKTLIESALEVGKVIGEEHEPFQQFFVIIENILRHGLKLKRNLLGQRRDYWAALEALEKIAPESAEITNSVRNLPSIKTSHGKGRAWTRLALMQKKLADYIRIIVENKAAMAEWYESHALLMQDEGIVISGLLVGINVIDCNFDLKGDNLDTWVSTDTWCLWVLSTYSLK</sequence>
<dbReference type="AlphaFoldDB" id="A7RU80"/>
<feature type="domain" description="RUN" evidence="2">
    <location>
        <begin position="38"/>
        <end position="170"/>
    </location>
</feature>
<dbReference type="HOGENOM" id="CLU_014576_1_1_1"/>
<dbReference type="Pfam" id="PF02759">
    <property type="entry name" value="RUN"/>
    <property type="match status" value="1"/>
</dbReference>
<accession>A7RU80</accession>
<keyword evidence="1" id="KW-0175">Coiled coil</keyword>
<dbReference type="Proteomes" id="UP000001593">
    <property type="component" value="Unassembled WGS sequence"/>
</dbReference>
<evidence type="ECO:0000313" key="3">
    <source>
        <dbReference type="EMBL" id="EDO44968.1"/>
    </source>
</evidence>
<dbReference type="eggNOG" id="KOG4381">
    <property type="taxonomic scope" value="Eukaryota"/>
</dbReference>
<dbReference type="EMBL" id="DS469539">
    <property type="protein sequence ID" value="EDO44968.1"/>
    <property type="molecule type" value="Genomic_DNA"/>
</dbReference>
<dbReference type="PhylomeDB" id="A7RU80"/>
<gene>
    <name evidence="3" type="ORF">NEMVEDRAFT_v1g202240</name>
</gene>
<keyword evidence="4" id="KW-1185">Reference proteome</keyword>
<dbReference type="STRING" id="45351.A7RU80"/>
<evidence type="ECO:0000259" key="2">
    <source>
        <dbReference type="PROSITE" id="PS50826"/>
    </source>
</evidence>
<dbReference type="CDD" id="cd17681">
    <property type="entry name" value="RUN_RUFY1_like"/>
    <property type="match status" value="1"/>
</dbReference>
<dbReference type="Gene3D" id="1.20.58.900">
    <property type="match status" value="1"/>
</dbReference>
<organism evidence="3 4">
    <name type="scientific">Nematostella vectensis</name>
    <name type="common">Starlet sea anemone</name>
    <dbReference type="NCBI Taxonomy" id="45351"/>
    <lineage>
        <taxon>Eukaryota</taxon>
        <taxon>Metazoa</taxon>
        <taxon>Cnidaria</taxon>
        <taxon>Anthozoa</taxon>
        <taxon>Hexacorallia</taxon>
        <taxon>Actiniaria</taxon>
        <taxon>Edwardsiidae</taxon>
        <taxon>Nematostella</taxon>
    </lineage>
</organism>
<dbReference type="PANTHER" id="PTHR45956">
    <property type="entry name" value="RUN AND FYVE DOMAIN-CONTAINING PROTEIN 2-LIKE PROTEIN"/>
    <property type="match status" value="1"/>
</dbReference>
<dbReference type="PROSITE" id="PS50826">
    <property type="entry name" value="RUN"/>
    <property type="match status" value="1"/>
</dbReference>
<dbReference type="InterPro" id="IPR037213">
    <property type="entry name" value="Run_dom_sf"/>
</dbReference>
<evidence type="ECO:0000256" key="1">
    <source>
        <dbReference type="ARBA" id="ARBA00023054"/>
    </source>
</evidence>
<dbReference type="SUPFAM" id="SSF140741">
    <property type="entry name" value="RUN domain-like"/>
    <property type="match status" value="1"/>
</dbReference>
<protein>
    <recommendedName>
        <fullName evidence="2">RUN domain-containing protein</fullName>
    </recommendedName>
</protein>
<dbReference type="InterPro" id="IPR004012">
    <property type="entry name" value="Run_dom"/>
</dbReference>
<dbReference type="InParanoid" id="A7RU80"/>
<evidence type="ECO:0000313" key="4">
    <source>
        <dbReference type="Proteomes" id="UP000001593"/>
    </source>
</evidence>
<dbReference type="OMA" id="MAEWYES"/>
<reference evidence="3 4" key="1">
    <citation type="journal article" date="2007" name="Science">
        <title>Sea anemone genome reveals ancestral eumetazoan gene repertoire and genomic organization.</title>
        <authorList>
            <person name="Putnam N.H."/>
            <person name="Srivastava M."/>
            <person name="Hellsten U."/>
            <person name="Dirks B."/>
            <person name="Chapman J."/>
            <person name="Salamov A."/>
            <person name="Terry A."/>
            <person name="Shapiro H."/>
            <person name="Lindquist E."/>
            <person name="Kapitonov V.V."/>
            <person name="Jurka J."/>
            <person name="Genikhovich G."/>
            <person name="Grigoriev I.V."/>
            <person name="Lucas S.M."/>
            <person name="Steele R.E."/>
            <person name="Finnerty J.R."/>
            <person name="Technau U."/>
            <person name="Martindale M.Q."/>
            <person name="Rokhsar D.S."/>
        </authorList>
    </citation>
    <scope>NUCLEOTIDE SEQUENCE [LARGE SCALE GENOMIC DNA]</scope>
    <source>
        <strain evidence="4">CH2 X CH6</strain>
    </source>
</reference>
<proteinExistence type="predicted"/>
<dbReference type="PANTHER" id="PTHR45956:SF6">
    <property type="entry name" value="RUN DOMAIN-CONTAINING PROTEIN"/>
    <property type="match status" value="1"/>
</dbReference>
<dbReference type="FunFam" id="1.20.58.900:FF:000011">
    <property type="entry name" value="Uncharacterized protein, isoform B"/>
    <property type="match status" value="1"/>
</dbReference>
<name>A7RU80_NEMVE</name>
<dbReference type="InterPro" id="IPR047335">
    <property type="entry name" value="RUFY1-3"/>
</dbReference>
<dbReference type="SMART" id="SM00593">
    <property type="entry name" value="RUN"/>
    <property type="match status" value="1"/>
</dbReference>